<reference evidence="8" key="1">
    <citation type="journal article" date="2014" name="Int. J. Syst. Evol. Microbiol.">
        <title>Complete genome of a new Firmicutes species belonging to the dominant human colonic microbiota ('Ruminococcus bicirculans') reveals two chromosomes and a selective capacity to utilize plant glucans.</title>
        <authorList>
            <consortium name="NISC Comparative Sequencing Program"/>
            <person name="Wegmann U."/>
            <person name="Louis P."/>
            <person name="Goesmann A."/>
            <person name="Henrissat B."/>
            <person name="Duncan S.H."/>
            <person name="Flint H.J."/>
        </authorList>
    </citation>
    <scope>NUCLEOTIDE SEQUENCE</scope>
    <source>
        <strain evidence="8">CGMCC 4.5581</strain>
    </source>
</reference>
<dbReference type="AlphaFoldDB" id="A0A846LRY2"/>
<evidence type="ECO:0000313" key="8">
    <source>
        <dbReference type="EMBL" id="GGL84868.1"/>
    </source>
</evidence>
<dbReference type="EMBL" id="BMMI01000015">
    <property type="protein sequence ID" value="GGL84868.1"/>
    <property type="molecule type" value="Genomic_DNA"/>
</dbReference>
<organism evidence="9 10">
    <name type="scientific">Modestobacter marinus</name>
    <dbReference type="NCBI Taxonomy" id="477641"/>
    <lineage>
        <taxon>Bacteria</taxon>
        <taxon>Bacillati</taxon>
        <taxon>Actinomycetota</taxon>
        <taxon>Actinomycetes</taxon>
        <taxon>Geodermatophilales</taxon>
        <taxon>Geodermatophilaceae</taxon>
        <taxon>Modestobacter</taxon>
    </lineage>
</organism>
<reference evidence="9 10" key="3">
    <citation type="submission" date="2020-02" db="EMBL/GenBank/DDBJ databases">
        <title>Sequencing the genomes of 1000 actinobacteria strains.</title>
        <authorList>
            <person name="Klenk H.-P."/>
        </authorList>
    </citation>
    <scope>NUCLEOTIDE SEQUENCE [LARGE SCALE GENOMIC DNA]</scope>
    <source>
        <strain evidence="9 10">DSM 45201</strain>
    </source>
</reference>
<dbReference type="GO" id="GO:0005886">
    <property type="term" value="C:plasma membrane"/>
    <property type="evidence" value="ECO:0007669"/>
    <property type="project" value="UniProtKB-SubCell"/>
</dbReference>
<dbReference type="Pfam" id="PF00482">
    <property type="entry name" value="T2SSF"/>
    <property type="match status" value="1"/>
</dbReference>
<name>A0A846LRY2_9ACTN</name>
<evidence type="ECO:0000259" key="7">
    <source>
        <dbReference type="Pfam" id="PF00482"/>
    </source>
</evidence>
<evidence type="ECO:0000256" key="1">
    <source>
        <dbReference type="ARBA" id="ARBA00004651"/>
    </source>
</evidence>
<dbReference type="EMBL" id="JAAMPA010000005">
    <property type="protein sequence ID" value="NIH70241.1"/>
    <property type="molecule type" value="Genomic_DNA"/>
</dbReference>
<feature type="domain" description="Type II secretion system protein GspF" evidence="7">
    <location>
        <begin position="164"/>
        <end position="289"/>
    </location>
</feature>
<evidence type="ECO:0000256" key="5">
    <source>
        <dbReference type="ARBA" id="ARBA00023136"/>
    </source>
</evidence>
<sequence length="300" mass="31890">MSTLQAALLAGGTVGLGLALIVWRLAPAHPQLAGALQRLAPDRAQQKLPDIAHGTTVQDRLGFWVQRNAPSISLGRTPTRELAMLRIPVHRYYGEKALFFGIGLVFPALAAGLLASLGVHAPIVVPLGVSLALAVAMSFVPDYNARSDAKGARAEFSHALSAYIDLVALERHSGSGSTQALEVAAQVGDSWVFQRLREELARARWSGTPPWDALTDLSSELGLPELAELADIMRLSGEEGSTVYATLRARSASMRNALLSQELSAANVDGERMTVPVTALAMVFLALLAFPAVLRIVESA</sequence>
<dbReference type="Proteomes" id="UP000648663">
    <property type="component" value="Unassembled WGS sequence"/>
</dbReference>
<comment type="subcellular location">
    <subcellularLocation>
        <location evidence="1">Cell membrane</location>
        <topology evidence="1">Multi-pass membrane protein</topology>
    </subcellularLocation>
</comment>
<dbReference type="Proteomes" id="UP000552836">
    <property type="component" value="Unassembled WGS sequence"/>
</dbReference>
<evidence type="ECO:0000256" key="4">
    <source>
        <dbReference type="ARBA" id="ARBA00022989"/>
    </source>
</evidence>
<feature type="transmembrane region" description="Helical" evidence="6">
    <location>
        <begin position="97"/>
        <end position="117"/>
    </location>
</feature>
<protein>
    <submittedName>
        <fullName evidence="9">Flp pilus assembly protein TadB</fullName>
    </submittedName>
    <submittedName>
        <fullName evidence="8">Membrane protein</fullName>
    </submittedName>
</protein>
<keyword evidence="3 6" id="KW-0812">Transmembrane</keyword>
<reference evidence="8" key="4">
    <citation type="submission" date="2024-05" db="EMBL/GenBank/DDBJ databases">
        <authorList>
            <person name="Sun Q."/>
            <person name="Zhou Y."/>
        </authorList>
    </citation>
    <scope>NUCLEOTIDE SEQUENCE</scope>
    <source>
        <strain evidence="8">CGMCC 4.5581</strain>
    </source>
</reference>
<proteinExistence type="predicted"/>
<dbReference type="PANTHER" id="PTHR35007">
    <property type="entry name" value="INTEGRAL MEMBRANE PROTEIN-RELATED"/>
    <property type="match status" value="1"/>
</dbReference>
<gene>
    <name evidence="9" type="ORF">FB380_004752</name>
    <name evidence="8" type="ORF">GCM10011589_46650</name>
</gene>
<reference evidence="11" key="2">
    <citation type="journal article" date="2019" name="Int. J. Syst. Evol. Microbiol.">
        <title>The Global Catalogue of Microorganisms (GCM) 10K type strain sequencing project: providing services to taxonomists for standard genome sequencing and annotation.</title>
        <authorList>
            <consortium name="The Broad Institute Genomics Platform"/>
            <consortium name="The Broad Institute Genome Sequencing Center for Infectious Disease"/>
            <person name="Wu L."/>
            <person name="Ma J."/>
        </authorList>
    </citation>
    <scope>NUCLEOTIDE SEQUENCE [LARGE SCALE GENOMIC DNA]</scope>
    <source>
        <strain evidence="11">CGMCC 4.5581</strain>
    </source>
</reference>
<evidence type="ECO:0000313" key="11">
    <source>
        <dbReference type="Proteomes" id="UP000648663"/>
    </source>
</evidence>
<dbReference type="PANTHER" id="PTHR35007:SF1">
    <property type="entry name" value="PILUS ASSEMBLY PROTEIN"/>
    <property type="match status" value="1"/>
</dbReference>
<dbReference type="RefSeq" id="WP_166757789.1">
    <property type="nucleotide sequence ID" value="NZ_BAABJU010000035.1"/>
</dbReference>
<evidence type="ECO:0000313" key="10">
    <source>
        <dbReference type="Proteomes" id="UP000552836"/>
    </source>
</evidence>
<feature type="transmembrane region" description="Helical" evidence="6">
    <location>
        <begin position="277"/>
        <end position="297"/>
    </location>
</feature>
<evidence type="ECO:0000256" key="3">
    <source>
        <dbReference type="ARBA" id="ARBA00022692"/>
    </source>
</evidence>
<dbReference type="InterPro" id="IPR018076">
    <property type="entry name" value="T2SS_GspF_dom"/>
</dbReference>
<keyword evidence="11" id="KW-1185">Reference proteome</keyword>
<keyword evidence="2" id="KW-1003">Cell membrane</keyword>
<comment type="caution">
    <text evidence="9">The sequence shown here is derived from an EMBL/GenBank/DDBJ whole genome shotgun (WGS) entry which is preliminary data.</text>
</comment>
<feature type="transmembrane region" description="Helical" evidence="6">
    <location>
        <begin position="6"/>
        <end position="26"/>
    </location>
</feature>
<evidence type="ECO:0000256" key="6">
    <source>
        <dbReference type="SAM" id="Phobius"/>
    </source>
</evidence>
<keyword evidence="4 6" id="KW-1133">Transmembrane helix</keyword>
<evidence type="ECO:0000256" key="2">
    <source>
        <dbReference type="ARBA" id="ARBA00022475"/>
    </source>
</evidence>
<keyword evidence="5 6" id="KW-0472">Membrane</keyword>
<accession>A0A846LRY2</accession>
<evidence type="ECO:0000313" key="9">
    <source>
        <dbReference type="EMBL" id="NIH70241.1"/>
    </source>
</evidence>
<feature type="transmembrane region" description="Helical" evidence="6">
    <location>
        <begin position="123"/>
        <end position="140"/>
    </location>
</feature>